<protein>
    <submittedName>
        <fullName evidence="2">Uncharacterized protein</fullName>
    </submittedName>
</protein>
<evidence type="ECO:0000313" key="2">
    <source>
        <dbReference type="EMBL" id="ONK68468.1"/>
    </source>
</evidence>
<evidence type="ECO:0000256" key="1">
    <source>
        <dbReference type="SAM" id="MobiDB-lite"/>
    </source>
</evidence>
<proteinExistence type="predicted"/>
<dbReference type="EMBL" id="CM007385">
    <property type="protein sequence ID" value="ONK68468.1"/>
    <property type="molecule type" value="Genomic_DNA"/>
</dbReference>
<dbReference type="AlphaFoldDB" id="A0A5P1ER36"/>
<dbReference type="Gramene" id="ONK68468">
    <property type="protein sequence ID" value="ONK68468"/>
    <property type="gene ID" value="A4U43_C05F11950"/>
</dbReference>
<organism evidence="2 3">
    <name type="scientific">Asparagus officinalis</name>
    <name type="common">Garden asparagus</name>
    <dbReference type="NCBI Taxonomy" id="4686"/>
    <lineage>
        <taxon>Eukaryota</taxon>
        <taxon>Viridiplantae</taxon>
        <taxon>Streptophyta</taxon>
        <taxon>Embryophyta</taxon>
        <taxon>Tracheophyta</taxon>
        <taxon>Spermatophyta</taxon>
        <taxon>Magnoliopsida</taxon>
        <taxon>Liliopsida</taxon>
        <taxon>Asparagales</taxon>
        <taxon>Asparagaceae</taxon>
        <taxon>Asparagoideae</taxon>
        <taxon>Asparagus</taxon>
    </lineage>
</organism>
<dbReference type="Proteomes" id="UP000243459">
    <property type="component" value="Chromosome 5"/>
</dbReference>
<gene>
    <name evidence="2" type="ORF">A4U43_C05F11950</name>
</gene>
<reference evidence="3" key="1">
    <citation type="journal article" date="2017" name="Nat. Commun.">
        <title>The asparagus genome sheds light on the origin and evolution of a young Y chromosome.</title>
        <authorList>
            <person name="Harkess A."/>
            <person name="Zhou J."/>
            <person name="Xu C."/>
            <person name="Bowers J.E."/>
            <person name="Van der Hulst R."/>
            <person name="Ayyampalayam S."/>
            <person name="Mercati F."/>
            <person name="Riccardi P."/>
            <person name="McKain M.R."/>
            <person name="Kakrana A."/>
            <person name="Tang H."/>
            <person name="Ray J."/>
            <person name="Groenendijk J."/>
            <person name="Arikit S."/>
            <person name="Mathioni S.M."/>
            <person name="Nakano M."/>
            <person name="Shan H."/>
            <person name="Telgmann-Rauber A."/>
            <person name="Kanno A."/>
            <person name="Yue Z."/>
            <person name="Chen H."/>
            <person name="Li W."/>
            <person name="Chen Y."/>
            <person name="Xu X."/>
            <person name="Zhang Y."/>
            <person name="Luo S."/>
            <person name="Chen H."/>
            <person name="Gao J."/>
            <person name="Mao Z."/>
            <person name="Pires J.C."/>
            <person name="Luo M."/>
            <person name="Kudrna D."/>
            <person name="Wing R.A."/>
            <person name="Meyers B.C."/>
            <person name="Yi K."/>
            <person name="Kong H."/>
            <person name="Lavrijsen P."/>
            <person name="Sunseri F."/>
            <person name="Falavigna A."/>
            <person name="Ye Y."/>
            <person name="Leebens-Mack J.H."/>
            <person name="Chen G."/>
        </authorList>
    </citation>
    <scope>NUCLEOTIDE SEQUENCE [LARGE SCALE GENOMIC DNA]</scope>
    <source>
        <strain evidence="3">cv. DH0086</strain>
    </source>
</reference>
<sequence length="125" mass="14137">MAPHPISTGRSSARGAHRPRLNNDAPAQLEIVMVAYSRALVDHRNHYGYDGTHNLEVAYAFDKNVPLFLDRSSPERIESFINDDTHVNEVADVPNTSRNELAKTEAQYPDRETRFSGWIQSTDTQ</sequence>
<feature type="region of interest" description="Disordered" evidence="1">
    <location>
        <begin position="1"/>
        <end position="24"/>
    </location>
</feature>
<evidence type="ECO:0000313" key="3">
    <source>
        <dbReference type="Proteomes" id="UP000243459"/>
    </source>
</evidence>
<keyword evidence="3" id="KW-1185">Reference proteome</keyword>
<name>A0A5P1ER36_ASPOF</name>
<accession>A0A5P1ER36</accession>